<dbReference type="InterPro" id="IPR050066">
    <property type="entry name" value="UvrABC_protein_C"/>
</dbReference>
<dbReference type="GO" id="GO:0006289">
    <property type="term" value="P:nucleotide-excision repair"/>
    <property type="evidence" value="ECO:0007669"/>
    <property type="project" value="InterPro"/>
</dbReference>
<dbReference type="PROSITE" id="PS50164">
    <property type="entry name" value="GIY_YIG"/>
    <property type="match status" value="1"/>
</dbReference>
<dbReference type="GO" id="GO:0003887">
    <property type="term" value="F:DNA-directed DNA polymerase activity"/>
    <property type="evidence" value="ECO:0007669"/>
    <property type="project" value="InterPro"/>
</dbReference>
<reference evidence="5" key="2">
    <citation type="submission" date="2016-04" db="EMBL/GenBank/DDBJ databases">
        <title>Planomonospora sphaerica JCM9374 whole genome shotgun sequence.</title>
        <authorList>
            <person name="Suzuki T."/>
            <person name="Dohra H."/>
            <person name="Kodani S."/>
        </authorList>
    </citation>
    <scope>NUCLEOTIDE SEQUENCE [LARGE SCALE GENOMIC DNA]</scope>
    <source>
        <strain evidence="5">JCM 9374</strain>
    </source>
</reference>
<evidence type="ECO:0000259" key="3">
    <source>
        <dbReference type="PROSITE" id="PS50164"/>
    </source>
</evidence>
<evidence type="ECO:0000313" key="4">
    <source>
        <dbReference type="EMBL" id="GAT64948.1"/>
    </source>
</evidence>
<keyword evidence="4" id="KW-0255">Endonuclease</keyword>
<dbReference type="Pfam" id="PF01541">
    <property type="entry name" value="GIY-YIG"/>
    <property type="match status" value="1"/>
</dbReference>
<dbReference type="CDD" id="cd10434">
    <property type="entry name" value="GIY-YIG_UvrC_Cho"/>
    <property type="match status" value="1"/>
</dbReference>
<feature type="domain" description="GIY-YIG" evidence="3">
    <location>
        <begin position="223"/>
        <end position="301"/>
    </location>
</feature>
<dbReference type="NCBIfam" id="NF005905">
    <property type="entry name" value="PRK07883.1-3"/>
    <property type="match status" value="1"/>
</dbReference>
<dbReference type="SMART" id="SM00479">
    <property type="entry name" value="EXOIII"/>
    <property type="match status" value="1"/>
</dbReference>
<dbReference type="InterPro" id="IPR012337">
    <property type="entry name" value="RNaseH-like_sf"/>
</dbReference>
<dbReference type="GO" id="GO:0004519">
    <property type="term" value="F:endonuclease activity"/>
    <property type="evidence" value="ECO:0007669"/>
    <property type="project" value="UniProtKB-KW"/>
</dbReference>
<dbReference type="SMART" id="SM00465">
    <property type="entry name" value="GIYc"/>
    <property type="match status" value="1"/>
</dbReference>
<keyword evidence="1" id="KW-0540">Nuclease</keyword>
<dbReference type="GO" id="GO:0009380">
    <property type="term" value="C:excinuclease repair complex"/>
    <property type="evidence" value="ECO:0007669"/>
    <property type="project" value="TreeGrafter"/>
</dbReference>
<dbReference type="Pfam" id="PF00929">
    <property type="entry name" value="RNase_T"/>
    <property type="match status" value="1"/>
</dbReference>
<feature type="compositionally biased region" description="Low complexity" evidence="2">
    <location>
        <begin position="589"/>
        <end position="602"/>
    </location>
</feature>
<keyword evidence="1" id="KW-0378">Hydrolase</keyword>
<feature type="compositionally biased region" description="Polar residues" evidence="2">
    <location>
        <begin position="575"/>
        <end position="586"/>
    </location>
</feature>
<dbReference type="InterPro" id="IPR000305">
    <property type="entry name" value="GIY-YIG_endonuc"/>
</dbReference>
<dbReference type="InterPro" id="IPR013520">
    <property type="entry name" value="Ribonucl_H"/>
</dbReference>
<keyword evidence="5" id="KW-1185">Reference proteome</keyword>
<dbReference type="Gene3D" id="3.30.420.10">
    <property type="entry name" value="Ribonuclease H-like superfamily/Ribonuclease H"/>
    <property type="match status" value="1"/>
</dbReference>
<feature type="region of interest" description="Disordered" evidence="2">
    <location>
        <begin position="540"/>
        <end position="611"/>
    </location>
</feature>
<keyword evidence="1" id="KW-0269">Exonuclease</keyword>
<dbReference type="FunFam" id="3.30.420.10:FF:000045">
    <property type="entry name" value="3'-5' exonuclease DinG"/>
    <property type="match status" value="1"/>
</dbReference>
<dbReference type="AlphaFoldDB" id="A0A171BDM4"/>
<protein>
    <submittedName>
        <fullName evidence="4">Endonuclease</fullName>
    </submittedName>
</protein>
<proteinExistence type="predicted"/>
<dbReference type="InterPro" id="IPR047296">
    <property type="entry name" value="GIY-YIG_UvrC_Cho"/>
</dbReference>
<dbReference type="NCBIfam" id="NF005907">
    <property type="entry name" value="PRK07883.1-5"/>
    <property type="match status" value="1"/>
</dbReference>
<organism evidence="4 5">
    <name type="scientific">Planomonospora sphaerica</name>
    <dbReference type="NCBI Taxonomy" id="161355"/>
    <lineage>
        <taxon>Bacteria</taxon>
        <taxon>Bacillati</taxon>
        <taxon>Actinomycetota</taxon>
        <taxon>Actinomycetes</taxon>
        <taxon>Streptosporangiales</taxon>
        <taxon>Streptosporangiaceae</taxon>
        <taxon>Planomonospora</taxon>
    </lineage>
</organism>
<dbReference type="InterPro" id="IPR036397">
    <property type="entry name" value="RNaseH_sf"/>
</dbReference>
<evidence type="ECO:0000256" key="2">
    <source>
        <dbReference type="SAM" id="MobiDB-lite"/>
    </source>
</evidence>
<dbReference type="Proteomes" id="UP000077701">
    <property type="component" value="Unassembled WGS sequence"/>
</dbReference>
<dbReference type="STRING" id="161355.PS9374_00580"/>
<dbReference type="CDD" id="cd06127">
    <property type="entry name" value="DEDDh"/>
    <property type="match status" value="1"/>
</dbReference>
<reference evidence="4 5" key="1">
    <citation type="journal article" date="2016" name="Genome Announc.">
        <title>Draft Genome Sequence of Planomonospora sphaerica JCM9374, a Rare Actinomycete.</title>
        <authorList>
            <person name="Dohra H."/>
            <person name="Suzuki T."/>
            <person name="Inoue Y."/>
            <person name="Kodani S."/>
        </authorList>
    </citation>
    <scope>NUCLEOTIDE SEQUENCE [LARGE SCALE GENOMIC DNA]</scope>
    <source>
        <strain evidence="4 5">JCM 9374</strain>
    </source>
</reference>
<dbReference type="GO" id="GO:0004527">
    <property type="term" value="F:exonuclease activity"/>
    <property type="evidence" value="ECO:0007669"/>
    <property type="project" value="UniProtKB-KW"/>
</dbReference>
<dbReference type="GO" id="GO:0006260">
    <property type="term" value="P:DNA replication"/>
    <property type="evidence" value="ECO:0007669"/>
    <property type="project" value="InterPro"/>
</dbReference>
<dbReference type="Gene3D" id="3.40.1440.10">
    <property type="entry name" value="GIY-YIG endonuclease"/>
    <property type="match status" value="1"/>
</dbReference>
<dbReference type="SUPFAM" id="SSF53098">
    <property type="entry name" value="Ribonuclease H-like"/>
    <property type="match status" value="1"/>
</dbReference>
<comment type="caution">
    <text evidence="4">The sequence shown here is derived from an EMBL/GenBank/DDBJ whole genome shotgun (WGS) entry which is preliminary data.</text>
</comment>
<dbReference type="PANTHER" id="PTHR30562">
    <property type="entry name" value="UVRC/OXIDOREDUCTASE"/>
    <property type="match status" value="1"/>
</dbReference>
<gene>
    <name evidence="4" type="ORF">PS9374_00580</name>
</gene>
<dbReference type="InterPro" id="IPR035901">
    <property type="entry name" value="GIY-YIG_endonuc_sf"/>
</dbReference>
<dbReference type="EMBL" id="BDCX01000001">
    <property type="protein sequence ID" value="GAT64948.1"/>
    <property type="molecule type" value="Genomic_DNA"/>
</dbReference>
<feature type="compositionally biased region" description="Basic and acidic residues" evidence="2">
    <location>
        <begin position="633"/>
        <end position="644"/>
    </location>
</feature>
<name>A0A171BDM4_9ACTN</name>
<dbReference type="SUPFAM" id="SSF82771">
    <property type="entry name" value="GIY-YIG endonuclease"/>
    <property type="match status" value="1"/>
</dbReference>
<dbReference type="InterPro" id="IPR006054">
    <property type="entry name" value="DnaQ"/>
</dbReference>
<dbReference type="PANTHER" id="PTHR30562:SF1">
    <property type="entry name" value="UVRABC SYSTEM PROTEIN C"/>
    <property type="match status" value="1"/>
</dbReference>
<feature type="region of interest" description="Disordered" evidence="2">
    <location>
        <begin position="625"/>
        <end position="644"/>
    </location>
</feature>
<dbReference type="NCBIfam" id="TIGR00573">
    <property type="entry name" value="dnaq"/>
    <property type="match status" value="1"/>
</dbReference>
<accession>A0A171BDM4</accession>
<dbReference type="GO" id="GO:0003677">
    <property type="term" value="F:DNA binding"/>
    <property type="evidence" value="ECO:0007669"/>
    <property type="project" value="InterPro"/>
</dbReference>
<evidence type="ECO:0000313" key="5">
    <source>
        <dbReference type="Proteomes" id="UP000077701"/>
    </source>
</evidence>
<sequence>MVVTVEHAVQGTLDELGTPLSQITFVVFDLETTGVSAGEHAITEIGAVKVRGGQVLGEFATLVHPGTPIPPFISVLTGITDAMVAQAPRIESVLPSFLEFAAGSTLVAHNAGFDVGFVKAACAAFGYPPPAHPVVDTVTLARRLLTRDEAPNCKLATLARLFSSTEPCHRALSDARATVDVLHALIERAGSFGVHTLEELKGFTRAPTPEQRRKRHLAEAVPAAPGVYVFEDERGDALYVGKSVNLRTRVRSYFTASETRPRIREMVGIAARVRPIVCATPLEAEVRELRLIGAAKPRYNRRSRFPEKVVWLKLTDEPFPRLSIVREVKDDRAAYLGPFTSVRAADDARTALHEAVPLRQCTERLSPRRGRPACALAGIGRCGAPCEGRQSPEEYGRHAAAARRAMEVDAAPVFAAVEARMARLALEERYEEAAADRDRLTAYVRASARMQRLRSLTSIPQLVAAAPAADGGWEIHVVRYGRLASAGVMPAGAHPAPFVDALTATAETVVPGPGPTPAAGAEETECVLRWLEGPGVRLVRIEGGAGDPAGEPAESGTGGDGEEAGGDRDGAANDPTGTANDPTGTASDRAGTASDRAGTASGTGAGWSLPITGSARLLARLERAYRAGPGQGEAHRRREGRPLR</sequence>
<evidence type="ECO:0000256" key="1">
    <source>
        <dbReference type="ARBA" id="ARBA00022839"/>
    </source>
</evidence>